<dbReference type="Pfam" id="PF00400">
    <property type="entry name" value="WD40"/>
    <property type="match status" value="1"/>
</dbReference>
<name>F0WK95_9STRA</name>
<dbReference type="SMART" id="SM00320">
    <property type="entry name" value="WD40"/>
    <property type="match status" value="3"/>
</dbReference>
<evidence type="ECO:0000256" key="2">
    <source>
        <dbReference type="ARBA" id="ARBA00022737"/>
    </source>
</evidence>
<feature type="repeat" description="WD" evidence="3">
    <location>
        <begin position="132"/>
        <end position="154"/>
    </location>
</feature>
<proteinExistence type="predicted"/>
<dbReference type="InterPro" id="IPR001680">
    <property type="entry name" value="WD40_rpt"/>
</dbReference>
<dbReference type="SUPFAM" id="SSF50978">
    <property type="entry name" value="WD40 repeat-like"/>
    <property type="match status" value="1"/>
</dbReference>
<reference evidence="4" key="1">
    <citation type="journal article" date="2011" name="PLoS Biol.">
        <title>Gene gain and loss during evolution of obligate parasitism in the white rust pathogen of Arabidopsis thaliana.</title>
        <authorList>
            <person name="Kemen E."/>
            <person name="Gardiner A."/>
            <person name="Schultz-Larsen T."/>
            <person name="Kemen A.C."/>
            <person name="Balmuth A.L."/>
            <person name="Robert-Seilaniantz A."/>
            <person name="Bailey K."/>
            <person name="Holub E."/>
            <person name="Studholme D.J."/>
            <person name="Maclean D."/>
            <person name="Jones J.D."/>
        </authorList>
    </citation>
    <scope>NUCLEOTIDE SEQUENCE</scope>
</reference>
<sequence length="287" mass="31778">MDTQNAPQLIEHIQHSIPFTPNDTKWLPSTARFVTLGIHPNASGAISVFELHQGALRTITNLQKPNGLKCGSFGASSLHTHHLATGDYSGVMSVWDLEYPDLPIYSAQAHLTIVNAIDGFGGHHINCGPPEIVTGGRDGCIRVWDTRVPSPVVTLSPEESHLSRDCWTVCFGNACSDTERCVIGGFDNGDLKLFDLRVNKIRWETNCQNGVVSTQFDRNSIEMNKLLVTTLEAKFRVYDMRTQHIEKGFACLVEKAHKSTVWQGKFMPQNREIFITAGGNGGINIYK</sequence>
<dbReference type="InterPro" id="IPR036322">
    <property type="entry name" value="WD40_repeat_dom_sf"/>
</dbReference>
<accession>F0WK95</accession>
<keyword evidence="2" id="KW-0677">Repeat</keyword>
<dbReference type="PROSITE" id="PS50082">
    <property type="entry name" value="WD_REPEATS_2"/>
    <property type="match status" value="1"/>
</dbReference>
<dbReference type="InterPro" id="IPR015943">
    <property type="entry name" value="WD40/YVTN_repeat-like_dom_sf"/>
</dbReference>
<organism evidence="4">
    <name type="scientific">Albugo laibachii Nc14</name>
    <dbReference type="NCBI Taxonomy" id="890382"/>
    <lineage>
        <taxon>Eukaryota</taxon>
        <taxon>Sar</taxon>
        <taxon>Stramenopiles</taxon>
        <taxon>Oomycota</taxon>
        <taxon>Peronosporomycetes</taxon>
        <taxon>Albuginales</taxon>
        <taxon>Albuginaceae</taxon>
        <taxon>Albugo</taxon>
    </lineage>
</organism>
<keyword evidence="1 3" id="KW-0853">WD repeat</keyword>
<evidence type="ECO:0000256" key="3">
    <source>
        <dbReference type="PROSITE-ProRule" id="PRU00221"/>
    </source>
</evidence>
<dbReference type="Gene3D" id="2.130.10.10">
    <property type="entry name" value="YVTN repeat-like/Quinoprotein amine dehydrogenase"/>
    <property type="match status" value="1"/>
</dbReference>
<gene>
    <name evidence="4" type="primary">AlNc14C130G6947</name>
    <name evidence="4" type="ORF">ALNC14_078410</name>
</gene>
<protein>
    <submittedName>
        <fullName evidence="4">WD domaincontaining protein putative</fullName>
    </submittedName>
</protein>
<evidence type="ECO:0000313" key="4">
    <source>
        <dbReference type="EMBL" id="CCA21698.1"/>
    </source>
</evidence>
<dbReference type="PANTHER" id="PTHR10971">
    <property type="entry name" value="MRNA EXPORT FACTOR AND BUB3"/>
    <property type="match status" value="1"/>
</dbReference>
<dbReference type="HOGENOM" id="CLU_062543_0_0_1"/>
<dbReference type="EMBL" id="FR824175">
    <property type="protein sequence ID" value="CCA21698.1"/>
    <property type="molecule type" value="Genomic_DNA"/>
</dbReference>
<dbReference type="AlphaFoldDB" id="F0WK95"/>
<reference evidence="4" key="2">
    <citation type="submission" date="2011-02" db="EMBL/GenBank/DDBJ databases">
        <authorList>
            <person name="MacLean D."/>
        </authorList>
    </citation>
    <scope>NUCLEOTIDE SEQUENCE</scope>
</reference>
<evidence type="ECO:0000256" key="1">
    <source>
        <dbReference type="ARBA" id="ARBA00022574"/>
    </source>
</evidence>